<dbReference type="InterPro" id="IPR036526">
    <property type="entry name" value="C-N_Hydrolase_sf"/>
</dbReference>
<dbReference type="InterPro" id="IPR003010">
    <property type="entry name" value="C-N_Hydrolase"/>
</dbReference>
<dbReference type="PANTHER" id="PTHR43674">
    <property type="entry name" value="NITRILASE C965.09-RELATED"/>
    <property type="match status" value="1"/>
</dbReference>
<name>K4LCU6_THEPS</name>
<dbReference type="eggNOG" id="COG0388">
    <property type="taxonomic scope" value="Bacteria"/>
</dbReference>
<evidence type="ECO:0000313" key="3">
    <source>
        <dbReference type="EMBL" id="AFV10593.1"/>
    </source>
</evidence>
<dbReference type="OrthoDB" id="9811121at2"/>
<dbReference type="PANTHER" id="PTHR43674:SF16">
    <property type="entry name" value="CARBON-NITROGEN FAMILY, PUTATIVE (AFU_ORTHOLOGUE AFUA_5G02350)-RELATED"/>
    <property type="match status" value="1"/>
</dbReference>
<proteinExistence type="predicted"/>
<dbReference type="Gene3D" id="3.60.110.10">
    <property type="entry name" value="Carbon-nitrogen hydrolase"/>
    <property type="match status" value="1"/>
</dbReference>
<dbReference type="Pfam" id="PF00795">
    <property type="entry name" value="CN_hydrolase"/>
    <property type="match status" value="1"/>
</dbReference>
<dbReference type="EMBL" id="CP003732">
    <property type="protein sequence ID" value="AFV10593.1"/>
    <property type="molecule type" value="Genomic_DNA"/>
</dbReference>
<organism evidence="3 4">
    <name type="scientific">Thermacetogenium phaeum (strain ATCC BAA-254 / DSM 26808 / PB)</name>
    <dbReference type="NCBI Taxonomy" id="1089553"/>
    <lineage>
        <taxon>Bacteria</taxon>
        <taxon>Bacillati</taxon>
        <taxon>Bacillota</taxon>
        <taxon>Clostridia</taxon>
        <taxon>Thermoanaerobacterales</taxon>
        <taxon>Thermoanaerobacteraceae</taxon>
        <taxon>Thermacetogenium</taxon>
    </lineage>
</organism>
<accession>K4LCU6</accession>
<dbReference type="AlphaFoldDB" id="K4LCU6"/>
<dbReference type="RefSeq" id="WP_015049511.1">
    <property type="nucleotide sequence ID" value="NC_018870.1"/>
</dbReference>
<dbReference type="CDD" id="cd07197">
    <property type="entry name" value="nitrilase"/>
    <property type="match status" value="1"/>
</dbReference>
<evidence type="ECO:0000313" key="4">
    <source>
        <dbReference type="Proteomes" id="UP000000467"/>
    </source>
</evidence>
<keyword evidence="1 3" id="KW-0378">Hydrolase</keyword>
<keyword evidence="4" id="KW-1185">Reference proteome</keyword>
<sequence>MKVALLHLDLSGGPQDANLPMLQQALGLAAGEGANWVVTPEMALQGYFFAEKTAQVKIPVQPDASLGPVIQLVIRHRLTLFLGCAERDAETGKCYNSCLVIGSDGSVLGRHRKTRSHKKGAEAWVTEGDKLEPISCPGMKVGIMVCADSWFVDKARVLRDKGAEVLVVLAAWPPTEECGPGDCWERCSMATGLPVWVCNQTGNREAIDFSQAQSVVVADGKALFSYSGLQPAVLLFDWDCERKRVLSDRFKVVAVD</sequence>
<dbReference type="PROSITE" id="PS50263">
    <property type="entry name" value="CN_HYDROLASE"/>
    <property type="match status" value="1"/>
</dbReference>
<dbReference type="HOGENOM" id="CLU_030130_3_8_9"/>
<dbReference type="GO" id="GO:0016811">
    <property type="term" value="F:hydrolase activity, acting on carbon-nitrogen (but not peptide) bonds, in linear amides"/>
    <property type="evidence" value="ECO:0007669"/>
    <property type="project" value="TreeGrafter"/>
</dbReference>
<dbReference type="InterPro" id="IPR050345">
    <property type="entry name" value="Aliph_Amidase/BUP"/>
</dbReference>
<gene>
    <name evidence="3" type="ordered locus">Tph_c03460</name>
</gene>
<evidence type="ECO:0000259" key="2">
    <source>
        <dbReference type="PROSITE" id="PS50263"/>
    </source>
</evidence>
<dbReference type="Proteomes" id="UP000000467">
    <property type="component" value="Chromosome"/>
</dbReference>
<evidence type="ECO:0000256" key="1">
    <source>
        <dbReference type="ARBA" id="ARBA00022801"/>
    </source>
</evidence>
<dbReference type="SUPFAM" id="SSF56317">
    <property type="entry name" value="Carbon-nitrogen hydrolase"/>
    <property type="match status" value="1"/>
</dbReference>
<dbReference type="STRING" id="1089553.Tph_c03460"/>
<reference evidence="3 4" key="1">
    <citation type="journal article" date="2012" name="BMC Genomics">
        <title>Genome-guided analysis of physiological and morphological traits of the fermentative acetate oxidizer Thermacetogenium phaeum.</title>
        <authorList>
            <person name="Oehler D."/>
            <person name="Poehlein A."/>
            <person name="Leimbach A."/>
            <person name="Muller N."/>
            <person name="Daniel R."/>
            <person name="Gottschalk G."/>
            <person name="Schink B."/>
        </authorList>
    </citation>
    <scope>NUCLEOTIDE SEQUENCE [LARGE SCALE GENOMIC DNA]</scope>
    <source>
        <strain evidence="4">ATCC BAA-254 / DSM 26808 / PB</strain>
    </source>
</reference>
<dbReference type="EC" id="3.5.1.-" evidence="3"/>
<dbReference type="KEGG" id="tpz:Tph_c03460"/>
<protein>
    <submittedName>
        <fullName evidence="3">Carbon-nitrogen hydrolase</fullName>
        <ecNumber evidence="3">3.5.1.-</ecNumber>
    </submittedName>
</protein>
<feature type="domain" description="CN hydrolase" evidence="2">
    <location>
        <begin position="1"/>
        <end position="240"/>
    </location>
</feature>